<keyword evidence="3 4" id="KW-0472">Membrane</keyword>
<evidence type="ECO:0000256" key="4">
    <source>
        <dbReference type="SAM" id="Phobius"/>
    </source>
</evidence>
<dbReference type="SUPFAM" id="SSF56601">
    <property type="entry name" value="beta-lactamase/transpeptidase-like"/>
    <property type="match status" value="1"/>
</dbReference>
<dbReference type="Pfam" id="PF00905">
    <property type="entry name" value="Transpeptidase"/>
    <property type="match status" value="1"/>
</dbReference>
<dbReference type="RefSeq" id="WP_312000703.1">
    <property type="nucleotide sequence ID" value="NZ_JAUSUY010000002.1"/>
</dbReference>
<dbReference type="Pfam" id="PF03717">
    <property type="entry name" value="PBP_dimer"/>
    <property type="match status" value="1"/>
</dbReference>
<dbReference type="Gene3D" id="3.90.1310.10">
    <property type="entry name" value="Penicillin-binding protein 2a (Domain 2)"/>
    <property type="match status" value="1"/>
</dbReference>
<dbReference type="SUPFAM" id="SSF56519">
    <property type="entry name" value="Penicillin binding protein dimerisation domain"/>
    <property type="match status" value="1"/>
</dbReference>
<dbReference type="Gene3D" id="3.40.710.10">
    <property type="entry name" value="DD-peptidase/beta-lactamase superfamily"/>
    <property type="match status" value="1"/>
</dbReference>
<proteinExistence type="inferred from homology"/>
<evidence type="ECO:0000256" key="2">
    <source>
        <dbReference type="ARBA" id="ARBA00007171"/>
    </source>
</evidence>
<dbReference type="InterPro" id="IPR001460">
    <property type="entry name" value="PCN-bd_Tpept"/>
</dbReference>
<accession>A0ABU3H2E8</accession>
<dbReference type="InterPro" id="IPR050515">
    <property type="entry name" value="Beta-lactam/transpept"/>
</dbReference>
<keyword evidence="7" id="KW-0131">Cell cycle</keyword>
<dbReference type="InterPro" id="IPR012338">
    <property type="entry name" value="Beta-lactam/transpept-like"/>
</dbReference>
<comment type="caution">
    <text evidence="7">The sequence shown here is derived from an EMBL/GenBank/DDBJ whole genome shotgun (WGS) entry which is preliminary data.</text>
</comment>
<protein>
    <submittedName>
        <fullName evidence="7">Cell division protein FtsI/penicillin-binding protein 2</fullName>
    </submittedName>
</protein>
<organism evidence="7 8">
    <name type="scientific">Paenibacillus forsythiae</name>
    <dbReference type="NCBI Taxonomy" id="365616"/>
    <lineage>
        <taxon>Bacteria</taxon>
        <taxon>Bacillati</taxon>
        <taxon>Bacillota</taxon>
        <taxon>Bacilli</taxon>
        <taxon>Bacillales</taxon>
        <taxon>Paenibacillaceae</taxon>
        <taxon>Paenibacillus</taxon>
    </lineage>
</organism>
<feature type="domain" description="Penicillin-binding protein dimerisation" evidence="6">
    <location>
        <begin position="66"/>
        <end position="247"/>
    </location>
</feature>
<dbReference type="InterPro" id="IPR005311">
    <property type="entry name" value="PBP_dimer"/>
</dbReference>
<evidence type="ECO:0000313" key="8">
    <source>
        <dbReference type="Proteomes" id="UP001248709"/>
    </source>
</evidence>
<dbReference type="PANTHER" id="PTHR30627:SF24">
    <property type="entry name" value="PENICILLIN-BINDING PROTEIN 4B"/>
    <property type="match status" value="1"/>
</dbReference>
<evidence type="ECO:0000313" key="7">
    <source>
        <dbReference type="EMBL" id="MDT3425004.1"/>
    </source>
</evidence>
<feature type="transmembrane region" description="Helical" evidence="4">
    <location>
        <begin position="12"/>
        <end position="32"/>
    </location>
</feature>
<dbReference type="GO" id="GO:0051301">
    <property type="term" value="P:cell division"/>
    <property type="evidence" value="ECO:0007669"/>
    <property type="project" value="UniProtKB-KW"/>
</dbReference>
<keyword evidence="7" id="KW-0132">Cell division</keyword>
<name>A0ABU3H2E8_9BACL</name>
<evidence type="ECO:0000259" key="5">
    <source>
        <dbReference type="Pfam" id="PF00905"/>
    </source>
</evidence>
<dbReference type="Proteomes" id="UP001248709">
    <property type="component" value="Unassembled WGS sequence"/>
</dbReference>
<keyword evidence="8" id="KW-1185">Reference proteome</keyword>
<keyword evidence="4" id="KW-0812">Transmembrane</keyword>
<comment type="similarity">
    <text evidence="2">Belongs to the transpeptidase family.</text>
</comment>
<gene>
    <name evidence="7" type="ORF">J2Z22_000517</name>
</gene>
<keyword evidence="4" id="KW-1133">Transmembrane helix</keyword>
<evidence type="ECO:0000256" key="1">
    <source>
        <dbReference type="ARBA" id="ARBA00004370"/>
    </source>
</evidence>
<reference evidence="7 8" key="1">
    <citation type="submission" date="2023-07" db="EMBL/GenBank/DDBJ databases">
        <title>Genomic Encyclopedia of Type Strains, Phase IV (KMG-IV): sequencing the most valuable type-strain genomes for metagenomic binning, comparative biology and taxonomic classification.</title>
        <authorList>
            <person name="Goeker M."/>
        </authorList>
    </citation>
    <scope>NUCLEOTIDE SEQUENCE [LARGE SCALE GENOMIC DNA]</scope>
    <source>
        <strain evidence="7 8">T98</strain>
    </source>
</reference>
<dbReference type="PANTHER" id="PTHR30627">
    <property type="entry name" value="PEPTIDOGLYCAN D,D-TRANSPEPTIDASE"/>
    <property type="match status" value="1"/>
</dbReference>
<feature type="domain" description="Penicillin-binding protein transpeptidase" evidence="5">
    <location>
        <begin position="290"/>
        <end position="605"/>
    </location>
</feature>
<evidence type="ECO:0000256" key="3">
    <source>
        <dbReference type="ARBA" id="ARBA00023136"/>
    </source>
</evidence>
<sequence>MRNKRQQRNKRMYIAIGVLAAAFALLALRLAWLQFVISGRQTPGGQYPLAKMSQIQSERELVLDTGRGRLYDRRGLPLAGETVWTAAFFPREEGRPAADAGGESAALHRLAAVLGASYEQLKDRREKLAQPFLWPEKSGGGPLALTKEQADEISRLDIDGVRVMPFARRPGGSLTGRQWLGHLSEAVPKKEARRQGDKAALLRKNNPLGLRVPLEGTTGLEKTLEPLLRGIGHTEVYARVDAKGNRLPGSGLTVRTPSNPYYPLSIHTTIDRRIQEGIERLAQADGVKEGAVVVLDAEAGDVTAMVSLPFYDPEDISPQGGEWNNRALQEAAPGSIFKIVTAAAALEAGVTSPGEVFHCHGAYGRYGLSCHKEDGHGALTLEQGFALSCNSVFAALAERLTASQLQSAALALGLGRDIGWRQEKTLGLPVLQPLSGEQRGTVFRTLLEDDGGARVQTAIGQRDSRVTPLQAANLIVTLLHGGEVRAPRILSEVDFANGQKLMDLPPHLAPAAEGRISERTAKLLRFWMRRVVTDGTGRPLRDSRWALAGKSGTAETLVKGAPRSNQWFIGFGPAEQPRYAAAVLVKNAAPGSSHTATRLFGEVMDLLAESPPA</sequence>
<comment type="subcellular location">
    <subcellularLocation>
        <location evidence="1">Membrane</location>
    </subcellularLocation>
</comment>
<evidence type="ECO:0000259" key="6">
    <source>
        <dbReference type="Pfam" id="PF03717"/>
    </source>
</evidence>
<dbReference type="InterPro" id="IPR036138">
    <property type="entry name" value="PBP_dimer_sf"/>
</dbReference>
<dbReference type="EMBL" id="JAUSUY010000002">
    <property type="protein sequence ID" value="MDT3425004.1"/>
    <property type="molecule type" value="Genomic_DNA"/>
</dbReference>